<dbReference type="Pfam" id="PF01380">
    <property type="entry name" value="SIS"/>
    <property type="match status" value="1"/>
</dbReference>
<keyword evidence="1" id="KW-0805">Transcription regulation</keyword>
<dbReference type="InterPro" id="IPR000281">
    <property type="entry name" value="HTH_RpiR"/>
</dbReference>
<dbReference type="SUPFAM" id="SSF46689">
    <property type="entry name" value="Homeodomain-like"/>
    <property type="match status" value="1"/>
</dbReference>
<dbReference type="InterPro" id="IPR001347">
    <property type="entry name" value="SIS_dom"/>
</dbReference>
<dbReference type="InterPro" id="IPR035472">
    <property type="entry name" value="RpiR-like_SIS"/>
</dbReference>
<proteinExistence type="predicted"/>
<dbReference type="Proteomes" id="UP000610303">
    <property type="component" value="Unassembled WGS sequence"/>
</dbReference>
<evidence type="ECO:0000313" key="6">
    <source>
        <dbReference type="EMBL" id="GGR14054.1"/>
    </source>
</evidence>
<dbReference type="PANTHER" id="PTHR30514">
    <property type="entry name" value="GLUCOKINASE"/>
    <property type="match status" value="1"/>
</dbReference>
<dbReference type="SUPFAM" id="SSF53697">
    <property type="entry name" value="SIS domain"/>
    <property type="match status" value="1"/>
</dbReference>
<dbReference type="AlphaFoldDB" id="A0A918C9S4"/>
<dbReference type="EMBL" id="BMRJ01000001">
    <property type="protein sequence ID" value="GGR14054.1"/>
    <property type="molecule type" value="Genomic_DNA"/>
</dbReference>
<dbReference type="Gene3D" id="3.40.50.10490">
    <property type="entry name" value="Glucose-6-phosphate isomerase like protein, domain 1"/>
    <property type="match status" value="1"/>
</dbReference>
<reference evidence="6" key="2">
    <citation type="submission" date="2020-09" db="EMBL/GenBank/DDBJ databases">
        <authorList>
            <person name="Sun Q."/>
            <person name="Ohkuma M."/>
        </authorList>
    </citation>
    <scope>NUCLEOTIDE SEQUENCE</scope>
    <source>
        <strain evidence="6">JCM 3346</strain>
    </source>
</reference>
<dbReference type="GO" id="GO:0003677">
    <property type="term" value="F:DNA binding"/>
    <property type="evidence" value="ECO:0007669"/>
    <property type="project" value="UniProtKB-KW"/>
</dbReference>
<dbReference type="RefSeq" id="WP_189083569.1">
    <property type="nucleotide sequence ID" value="NZ_BMRJ01000001.1"/>
</dbReference>
<sequence length="300" mass="31818">MNDTHNPQFVTSDTRNPGVIELRSRVRDAWDGLSKAERAVSGLLAGSTAERILFATAAELGSETGTSNATVIRTLQKLGYAGLAEVKRQVAAPFTEEVAPEERVRQRLDRAGEDVGRIVGSVWNEASDQLELARHALEVEEVTAAASLLARAGRIYCYGVGASSIAAAHLVLRLGRAGRAATHLDADGFRLADGLLPLRAGDVAVMFAPGRVNPEVETIIGRCREVGAQCVLVTDELHERLAPKVAVSLHAPHTPTGLTAEVLASILVGDVLAQVVSAMSPELAVETSHALTVLRSRLGY</sequence>
<dbReference type="InterPro" id="IPR047640">
    <property type="entry name" value="RpiR-like"/>
</dbReference>
<dbReference type="Gene3D" id="1.10.10.10">
    <property type="entry name" value="Winged helix-like DNA-binding domain superfamily/Winged helix DNA-binding domain"/>
    <property type="match status" value="1"/>
</dbReference>
<feature type="domain" description="SIS" evidence="5">
    <location>
        <begin position="145"/>
        <end position="278"/>
    </location>
</feature>
<dbReference type="InterPro" id="IPR036388">
    <property type="entry name" value="WH-like_DNA-bd_sf"/>
</dbReference>
<evidence type="ECO:0000256" key="2">
    <source>
        <dbReference type="ARBA" id="ARBA00023125"/>
    </source>
</evidence>
<gene>
    <name evidence="6" type="ORF">GCM10010196_03260</name>
</gene>
<dbReference type="InterPro" id="IPR009057">
    <property type="entry name" value="Homeodomain-like_sf"/>
</dbReference>
<keyword evidence="2" id="KW-0238">DNA-binding</keyword>
<keyword evidence="3" id="KW-0804">Transcription</keyword>
<name>A0A918C9S4_AGRME</name>
<dbReference type="GO" id="GO:1901135">
    <property type="term" value="P:carbohydrate derivative metabolic process"/>
    <property type="evidence" value="ECO:0007669"/>
    <property type="project" value="InterPro"/>
</dbReference>
<accession>A0A918C9S4</accession>
<dbReference type="PROSITE" id="PS51464">
    <property type="entry name" value="SIS"/>
    <property type="match status" value="1"/>
</dbReference>
<protein>
    <submittedName>
        <fullName evidence="6">RpiR family transcriptional regulator</fullName>
    </submittedName>
</protein>
<feature type="domain" description="HTH rpiR-type" evidence="4">
    <location>
        <begin position="20"/>
        <end position="97"/>
    </location>
</feature>
<comment type="caution">
    <text evidence="6">The sequence shown here is derived from an EMBL/GenBank/DDBJ whole genome shotgun (WGS) entry which is preliminary data.</text>
</comment>
<evidence type="ECO:0000256" key="1">
    <source>
        <dbReference type="ARBA" id="ARBA00023015"/>
    </source>
</evidence>
<evidence type="ECO:0000259" key="5">
    <source>
        <dbReference type="PROSITE" id="PS51464"/>
    </source>
</evidence>
<dbReference type="GO" id="GO:0097367">
    <property type="term" value="F:carbohydrate derivative binding"/>
    <property type="evidence" value="ECO:0007669"/>
    <property type="project" value="InterPro"/>
</dbReference>
<organism evidence="6 7">
    <name type="scientific">Agromyces mediolanus</name>
    <name type="common">Corynebacterium mediolanum</name>
    <dbReference type="NCBI Taxonomy" id="41986"/>
    <lineage>
        <taxon>Bacteria</taxon>
        <taxon>Bacillati</taxon>
        <taxon>Actinomycetota</taxon>
        <taxon>Actinomycetes</taxon>
        <taxon>Micrococcales</taxon>
        <taxon>Microbacteriaceae</taxon>
        <taxon>Agromyces</taxon>
    </lineage>
</organism>
<dbReference type="CDD" id="cd05013">
    <property type="entry name" value="SIS_RpiR"/>
    <property type="match status" value="1"/>
</dbReference>
<dbReference type="InterPro" id="IPR046348">
    <property type="entry name" value="SIS_dom_sf"/>
</dbReference>
<evidence type="ECO:0000256" key="3">
    <source>
        <dbReference type="ARBA" id="ARBA00023163"/>
    </source>
</evidence>
<dbReference type="GO" id="GO:0003700">
    <property type="term" value="F:DNA-binding transcription factor activity"/>
    <property type="evidence" value="ECO:0007669"/>
    <property type="project" value="InterPro"/>
</dbReference>
<evidence type="ECO:0000259" key="4">
    <source>
        <dbReference type="PROSITE" id="PS51071"/>
    </source>
</evidence>
<keyword evidence="7" id="KW-1185">Reference proteome</keyword>
<dbReference type="PROSITE" id="PS51071">
    <property type="entry name" value="HTH_RPIR"/>
    <property type="match status" value="1"/>
</dbReference>
<evidence type="ECO:0000313" key="7">
    <source>
        <dbReference type="Proteomes" id="UP000610303"/>
    </source>
</evidence>
<reference evidence="6" key="1">
    <citation type="journal article" date="2014" name="Int. J. Syst. Evol. Microbiol.">
        <title>Complete genome sequence of Corynebacterium casei LMG S-19264T (=DSM 44701T), isolated from a smear-ripened cheese.</title>
        <authorList>
            <consortium name="US DOE Joint Genome Institute (JGI-PGF)"/>
            <person name="Walter F."/>
            <person name="Albersmeier A."/>
            <person name="Kalinowski J."/>
            <person name="Ruckert C."/>
        </authorList>
    </citation>
    <scope>NUCLEOTIDE SEQUENCE</scope>
    <source>
        <strain evidence="6">JCM 3346</strain>
    </source>
</reference>